<reference evidence="1" key="1">
    <citation type="submission" date="2020-11" db="EMBL/GenBank/DDBJ databases">
        <authorList>
            <consortium name="DOE Joint Genome Institute"/>
            <person name="Ahrendt S."/>
            <person name="Riley R."/>
            <person name="Andreopoulos W."/>
            <person name="Labutti K."/>
            <person name="Pangilinan J."/>
            <person name="Ruiz-Duenas F.J."/>
            <person name="Barrasa J.M."/>
            <person name="Sanchez-Garcia M."/>
            <person name="Camarero S."/>
            <person name="Miyauchi S."/>
            <person name="Serrano A."/>
            <person name="Linde D."/>
            <person name="Babiker R."/>
            <person name="Drula E."/>
            <person name="Ayuso-Fernandez I."/>
            <person name="Pacheco R."/>
            <person name="Padilla G."/>
            <person name="Ferreira P."/>
            <person name="Barriuso J."/>
            <person name="Kellner H."/>
            <person name="Castanera R."/>
            <person name="Alfaro M."/>
            <person name="Ramirez L."/>
            <person name="Pisabarro A.G."/>
            <person name="Kuo A."/>
            <person name="Tritt A."/>
            <person name="Lipzen A."/>
            <person name="He G."/>
            <person name="Yan M."/>
            <person name="Ng V."/>
            <person name="Cullen D."/>
            <person name="Martin F."/>
            <person name="Rosso M.-N."/>
            <person name="Henrissat B."/>
            <person name="Hibbett D."/>
            <person name="Martinez A.T."/>
            <person name="Grigoriev I.V."/>
        </authorList>
    </citation>
    <scope>NUCLEOTIDE SEQUENCE</scope>
    <source>
        <strain evidence="1">AH 40177</strain>
    </source>
</reference>
<dbReference type="AlphaFoldDB" id="A0A9P5PBL6"/>
<dbReference type="Proteomes" id="UP000772434">
    <property type="component" value="Unassembled WGS sequence"/>
</dbReference>
<evidence type="ECO:0000313" key="2">
    <source>
        <dbReference type="Proteomes" id="UP000772434"/>
    </source>
</evidence>
<proteinExistence type="predicted"/>
<name>A0A9P5PBL6_9AGAR</name>
<comment type="caution">
    <text evidence="1">The sequence shown here is derived from an EMBL/GenBank/DDBJ whole genome shotgun (WGS) entry which is preliminary data.</text>
</comment>
<sequence>MILLKWISEIIEGDVQEFALPGSGLTVTLCISAFSLDSILKTFIPPKSLVSKLGKYQAGLDVILQMATALGGLNTTAGVVIGAATQAFEFLKNQEKCHQDILNLFEHMGIILSIIADAGPLKEHSKMIEEVINSTLTCIKGAVEQVLIKCQDNMLKQLMFSSELADKISHFRSEFDDLKEQYKLFWLRLLLCSLSLLSIPEFLQKS</sequence>
<accession>A0A9P5PBL6</accession>
<organism evidence="1 2">
    <name type="scientific">Rhodocollybia butyracea</name>
    <dbReference type="NCBI Taxonomy" id="206335"/>
    <lineage>
        <taxon>Eukaryota</taxon>
        <taxon>Fungi</taxon>
        <taxon>Dikarya</taxon>
        <taxon>Basidiomycota</taxon>
        <taxon>Agaricomycotina</taxon>
        <taxon>Agaricomycetes</taxon>
        <taxon>Agaricomycetidae</taxon>
        <taxon>Agaricales</taxon>
        <taxon>Marasmiineae</taxon>
        <taxon>Omphalotaceae</taxon>
        <taxon>Rhodocollybia</taxon>
    </lineage>
</organism>
<gene>
    <name evidence="1" type="ORF">BDP27DRAFT_514342</name>
</gene>
<protein>
    <submittedName>
        <fullName evidence="1">Uncharacterized protein</fullName>
    </submittedName>
</protein>
<dbReference type="EMBL" id="JADNRY010000313">
    <property type="protein sequence ID" value="KAF9059270.1"/>
    <property type="molecule type" value="Genomic_DNA"/>
</dbReference>
<dbReference type="OrthoDB" id="3108435at2759"/>
<evidence type="ECO:0000313" key="1">
    <source>
        <dbReference type="EMBL" id="KAF9059270.1"/>
    </source>
</evidence>
<keyword evidence="2" id="KW-1185">Reference proteome</keyword>